<protein>
    <recommendedName>
        <fullName evidence="2">histidine kinase</fullName>
        <ecNumber evidence="2">2.7.13.3</ecNumber>
    </recommendedName>
</protein>
<accession>A0ABU7TV01</accession>
<comment type="caution">
    <text evidence="7">The sequence shown here is derived from an EMBL/GenBank/DDBJ whole genome shotgun (WGS) entry which is preliminary data.</text>
</comment>
<dbReference type="InterPro" id="IPR035965">
    <property type="entry name" value="PAS-like_dom_sf"/>
</dbReference>
<keyword evidence="8" id="KW-1185">Reference proteome</keyword>
<dbReference type="CDD" id="cd00130">
    <property type="entry name" value="PAS"/>
    <property type="match status" value="1"/>
</dbReference>
<proteinExistence type="predicted"/>
<keyword evidence="5" id="KW-0418">Kinase</keyword>
<dbReference type="EMBL" id="MLCA01000014">
    <property type="protein sequence ID" value="MEE7493749.1"/>
    <property type="molecule type" value="Genomic_DNA"/>
</dbReference>
<evidence type="ECO:0000256" key="5">
    <source>
        <dbReference type="ARBA" id="ARBA00022777"/>
    </source>
</evidence>
<evidence type="ECO:0000256" key="3">
    <source>
        <dbReference type="ARBA" id="ARBA00022553"/>
    </source>
</evidence>
<organism evidence="7 8">
    <name type="scientific">Methylobacterium oryzae</name>
    <dbReference type="NCBI Taxonomy" id="334852"/>
    <lineage>
        <taxon>Bacteria</taxon>
        <taxon>Pseudomonadati</taxon>
        <taxon>Pseudomonadota</taxon>
        <taxon>Alphaproteobacteria</taxon>
        <taxon>Hyphomicrobiales</taxon>
        <taxon>Methylobacteriaceae</taxon>
        <taxon>Methylobacterium</taxon>
    </lineage>
</organism>
<dbReference type="InterPro" id="IPR013655">
    <property type="entry name" value="PAS_fold_3"/>
</dbReference>
<feature type="domain" description="PAS" evidence="6">
    <location>
        <begin position="1"/>
        <end position="57"/>
    </location>
</feature>
<dbReference type="EC" id="2.7.13.3" evidence="2"/>
<reference evidence="7 8" key="1">
    <citation type="journal article" date="2012" name="Genet. Mol. Biol.">
        <title>Analysis of 16S rRNA and mxaF genes revealing insights into Methylobacterium niche-specific plant association.</title>
        <authorList>
            <person name="Dourado M.N."/>
            <person name="Andreote F.D."/>
            <person name="Dini-Andreote F."/>
            <person name="Conti R."/>
            <person name="Araujo J.M."/>
            <person name="Araujo W.L."/>
        </authorList>
    </citation>
    <scope>NUCLEOTIDE SEQUENCE [LARGE SCALE GENOMIC DNA]</scope>
    <source>
        <strain evidence="7 8">TC3-10</strain>
    </source>
</reference>
<dbReference type="RefSeq" id="WP_331303893.1">
    <property type="nucleotide sequence ID" value="NZ_MLCA01000014.1"/>
</dbReference>
<dbReference type="Pfam" id="PF08447">
    <property type="entry name" value="PAS_3"/>
    <property type="match status" value="1"/>
</dbReference>
<name>A0ABU7TV01_9HYPH</name>
<dbReference type="Gene3D" id="3.30.450.20">
    <property type="entry name" value="PAS domain"/>
    <property type="match status" value="1"/>
</dbReference>
<evidence type="ECO:0000256" key="2">
    <source>
        <dbReference type="ARBA" id="ARBA00012438"/>
    </source>
</evidence>
<keyword evidence="4" id="KW-0808">Transferase</keyword>
<evidence type="ECO:0000256" key="1">
    <source>
        <dbReference type="ARBA" id="ARBA00000085"/>
    </source>
</evidence>
<sequence>MIFVTDAAGQCVYASGEWVAFTGQQVRDAMGRGWLERVHPDDRPVVVETFKMAIASAAEFSIRYRLLGPANTPRWVGAGGVPSFGMSDHRFIGYLGSITEIAEGADDTIGAYGNVERFVPPTPHLNTSPSSKLDLVADHLILAHSLIEQDGGKSALPFLRMALFEVGRELAARVPHLDRPLN</sequence>
<evidence type="ECO:0000259" key="6">
    <source>
        <dbReference type="PROSITE" id="PS50112"/>
    </source>
</evidence>
<dbReference type="PANTHER" id="PTHR43304">
    <property type="entry name" value="PHYTOCHROME-LIKE PROTEIN CPH1"/>
    <property type="match status" value="1"/>
</dbReference>
<evidence type="ECO:0000313" key="8">
    <source>
        <dbReference type="Proteomes" id="UP001355206"/>
    </source>
</evidence>
<comment type="catalytic activity">
    <reaction evidence="1">
        <text>ATP + protein L-histidine = ADP + protein N-phospho-L-histidine.</text>
        <dbReference type="EC" id="2.7.13.3"/>
    </reaction>
</comment>
<evidence type="ECO:0000256" key="4">
    <source>
        <dbReference type="ARBA" id="ARBA00022679"/>
    </source>
</evidence>
<evidence type="ECO:0000313" key="7">
    <source>
        <dbReference type="EMBL" id="MEE7493749.1"/>
    </source>
</evidence>
<dbReference type="Proteomes" id="UP001355206">
    <property type="component" value="Unassembled WGS sequence"/>
</dbReference>
<gene>
    <name evidence="7" type="ORF">MOTC310_26295</name>
</gene>
<dbReference type="SUPFAM" id="SSF55785">
    <property type="entry name" value="PYP-like sensor domain (PAS domain)"/>
    <property type="match status" value="1"/>
</dbReference>
<dbReference type="PROSITE" id="PS50112">
    <property type="entry name" value="PAS"/>
    <property type="match status" value="1"/>
</dbReference>
<dbReference type="InterPro" id="IPR000014">
    <property type="entry name" value="PAS"/>
</dbReference>
<keyword evidence="3" id="KW-0597">Phosphoprotein</keyword>
<dbReference type="InterPro" id="IPR052162">
    <property type="entry name" value="Sensor_kinase/Photoreceptor"/>
</dbReference>
<dbReference type="PANTHER" id="PTHR43304:SF1">
    <property type="entry name" value="PAC DOMAIN-CONTAINING PROTEIN"/>
    <property type="match status" value="1"/>
</dbReference>